<dbReference type="Pfam" id="PF10255">
    <property type="entry name" value="Paf67"/>
    <property type="match status" value="1"/>
</dbReference>
<dbReference type="InterPro" id="IPR000717">
    <property type="entry name" value="PCI_dom"/>
</dbReference>
<dbReference type="AlphaFoldDB" id="A0A438C276"/>
<keyword evidence="2 4" id="KW-0396">Initiation factor</keyword>
<keyword evidence="6" id="KW-0472">Membrane</keyword>
<evidence type="ECO:0000256" key="5">
    <source>
        <dbReference type="SAM" id="MobiDB-lite"/>
    </source>
</evidence>
<keyword evidence="3 4" id="KW-0648">Protein biosynthesis</keyword>
<evidence type="ECO:0000256" key="4">
    <source>
        <dbReference type="HAMAP-Rule" id="MF_03011"/>
    </source>
</evidence>
<evidence type="ECO:0000313" key="9">
    <source>
        <dbReference type="Proteomes" id="UP000288805"/>
    </source>
</evidence>
<dbReference type="InterPro" id="IPR019382">
    <property type="entry name" value="eIF3l"/>
</dbReference>
<proteinExistence type="inferred from homology"/>
<evidence type="ECO:0000259" key="7">
    <source>
        <dbReference type="PROSITE" id="PS50250"/>
    </source>
</evidence>
<comment type="subunit">
    <text evidence="4">Component of the eukaryotic translation initiation factor 3 (eIF-3) complex.</text>
</comment>
<dbReference type="PANTHER" id="PTHR13242:SF0">
    <property type="entry name" value="EUKARYOTIC TRANSLATION INITIATION FACTOR 3 SUBUNIT L"/>
    <property type="match status" value="1"/>
</dbReference>
<comment type="function">
    <text evidence="4">Component of the eukaryotic translation initiation factor 3 (eIF-3) complex, which is involved in protein synthesis of a specialized repertoire of mRNAs and, together with other initiation factors, stimulates binding of mRNA and methionyl-tRNAi to the 40S ribosome. The eIF-3 complex specifically targets and initiates translation of a subset of mRNAs involved in cell proliferation.</text>
</comment>
<keyword evidence="6" id="KW-0812">Transmembrane</keyword>
<evidence type="ECO:0000256" key="6">
    <source>
        <dbReference type="SAM" id="Phobius"/>
    </source>
</evidence>
<evidence type="ECO:0000256" key="1">
    <source>
        <dbReference type="ARBA" id="ARBA00022490"/>
    </source>
</evidence>
<keyword evidence="6" id="KW-1133">Transmembrane helix</keyword>
<dbReference type="PANTHER" id="PTHR13242">
    <property type="entry name" value="EUKARYOTIC TRANSLATION INITIATION FACTOR 3"/>
    <property type="match status" value="1"/>
</dbReference>
<accession>A0A438C276</accession>
<gene>
    <name evidence="8" type="primary">v1g169424_1</name>
    <name evidence="8" type="ORF">CK203_069268</name>
</gene>
<feature type="domain" description="PCI" evidence="7">
    <location>
        <begin position="292"/>
        <end position="491"/>
    </location>
</feature>
<dbReference type="EMBL" id="QGNW01002579">
    <property type="protein sequence ID" value="RVW17308.1"/>
    <property type="molecule type" value="Genomic_DNA"/>
</dbReference>
<dbReference type="GO" id="GO:0005852">
    <property type="term" value="C:eukaryotic translation initiation factor 3 complex"/>
    <property type="evidence" value="ECO:0007669"/>
    <property type="project" value="UniProtKB-UniRule"/>
</dbReference>
<reference evidence="8 9" key="1">
    <citation type="journal article" date="2018" name="PLoS Genet.">
        <title>Population sequencing reveals clonal diversity and ancestral inbreeding in the grapevine cultivar Chardonnay.</title>
        <authorList>
            <person name="Roach M.J."/>
            <person name="Johnson D.L."/>
            <person name="Bohlmann J."/>
            <person name="van Vuuren H.J."/>
            <person name="Jones S.J."/>
            <person name="Pretorius I.S."/>
            <person name="Schmidt S.A."/>
            <person name="Borneman A.R."/>
        </authorList>
    </citation>
    <scope>NUCLEOTIDE SEQUENCE [LARGE SCALE GENOMIC DNA]</scope>
    <source>
        <strain evidence="9">cv. Chardonnay</strain>
        <tissue evidence="8">Leaf</tissue>
    </source>
</reference>
<organism evidence="8 9">
    <name type="scientific">Vitis vinifera</name>
    <name type="common">Grape</name>
    <dbReference type="NCBI Taxonomy" id="29760"/>
    <lineage>
        <taxon>Eukaryota</taxon>
        <taxon>Viridiplantae</taxon>
        <taxon>Streptophyta</taxon>
        <taxon>Embryophyta</taxon>
        <taxon>Tracheophyta</taxon>
        <taxon>Spermatophyta</taxon>
        <taxon>Magnoliopsida</taxon>
        <taxon>eudicotyledons</taxon>
        <taxon>Gunneridae</taxon>
        <taxon>Pentapetalae</taxon>
        <taxon>rosids</taxon>
        <taxon>Vitales</taxon>
        <taxon>Vitaceae</taxon>
        <taxon>Viteae</taxon>
        <taxon>Vitis</taxon>
    </lineage>
</organism>
<sequence length="640" mass="74907">MASSYDHEDVQSQSQVDPLGYDPNYVPDSVRTFVVHLYRHIREKNVYEIHQMYESSFQTLSDRLFKETPWPSVDAVAHHVDNDHVFCLLYREMWYRHLYARLSPTAKQRIDSWDNYCSLFQVVLHGVVNMQLPNQWLWDMVDEFVYQFQSFCQYRAKMKNKTEQEIALLRQYDQAWNVYGVLNFLQALVEKSMIIQILEQEKEGLEQFTATDGYDYNGGSNVLKVLGYFSMVGLLRVHCLLGDYHTGLKCLLPIDISQQGVYTSVIGSHITTIYHFGFANLMLRRYVEAIREFNKILLYIYKTKQFHQKSPQYEQILKKNEQMYALLAICLSLCPQEQLVEETVQSQLKEKYGEKMNRMQRYDDEAFALYDELFSYACPKFITPSAPVYEEPLVNYNQEAYRLQLKLFLYEVKQQQLLSGVRTFLKVYSTISLGKLATYMEVDDPTLRTILMTYKHKTHAVDSDGKIGSNADVDFYIDDIFSYLSYGRIAENLEYIFMGLSIHDGHGLDMIHVIESKPTKRYGDYFMRQVVKLEGLMNDMDRSFALRGQGKTPSPTTPNSVYWSWGQNPRTRTRVEESEQTAEPVMVRCAGCFLHQSKRVVDIIVNLCGIGMIIYCLWLLKKWNDGFSQMLIVTPLPRPW</sequence>
<dbReference type="GO" id="GO:0033290">
    <property type="term" value="C:eukaryotic 48S preinitiation complex"/>
    <property type="evidence" value="ECO:0007669"/>
    <property type="project" value="UniProtKB-UniRule"/>
</dbReference>
<dbReference type="Proteomes" id="UP000288805">
    <property type="component" value="Unassembled WGS sequence"/>
</dbReference>
<dbReference type="GO" id="GO:0003743">
    <property type="term" value="F:translation initiation factor activity"/>
    <property type="evidence" value="ECO:0007669"/>
    <property type="project" value="UniProtKB-UniRule"/>
</dbReference>
<feature type="region of interest" description="Disordered" evidence="5">
    <location>
        <begin position="1"/>
        <end position="22"/>
    </location>
</feature>
<comment type="similarity">
    <text evidence="4">Belongs to the eIF-3 subunit L family.</text>
</comment>
<name>A0A438C276_VITVI</name>
<comment type="caution">
    <text evidence="8">The sequence shown here is derived from an EMBL/GenBank/DDBJ whole genome shotgun (WGS) entry which is preliminary data.</text>
</comment>
<feature type="transmembrane region" description="Helical" evidence="6">
    <location>
        <begin position="603"/>
        <end position="620"/>
    </location>
</feature>
<keyword evidence="1 4" id="KW-0963">Cytoplasm</keyword>
<dbReference type="GO" id="GO:0001732">
    <property type="term" value="P:formation of cytoplasmic translation initiation complex"/>
    <property type="evidence" value="ECO:0007669"/>
    <property type="project" value="UniProtKB-UniRule"/>
</dbReference>
<dbReference type="GO" id="GO:0016282">
    <property type="term" value="C:eukaryotic 43S preinitiation complex"/>
    <property type="evidence" value="ECO:0007669"/>
    <property type="project" value="UniProtKB-UniRule"/>
</dbReference>
<comment type="subcellular location">
    <subcellularLocation>
        <location evidence="4">Cytoplasm</location>
    </subcellularLocation>
</comment>
<protein>
    <recommendedName>
        <fullName evidence="4">Eukaryotic translation initiation factor 3 subunit L</fullName>
        <shortName evidence="4">eIF3l</shortName>
    </recommendedName>
</protein>
<feature type="compositionally biased region" description="Basic and acidic residues" evidence="5">
    <location>
        <begin position="1"/>
        <end position="10"/>
    </location>
</feature>
<dbReference type="HAMAP" id="MF_03011">
    <property type="entry name" value="eIF3l"/>
    <property type="match status" value="1"/>
</dbReference>
<dbReference type="PROSITE" id="PS50250">
    <property type="entry name" value="PCI"/>
    <property type="match status" value="1"/>
</dbReference>
<evidence type="ECO:0000256" key="2">
    <source>
        <dbReference type="ARBA" id="ARBA00022540"/>
    </source>
</evidence>
<evidence type="ECO:0000313" key="8">
    <source>
        <dbReference type="EMBL" id="RVW17308.1"/>
    </source>
</evidence>
<evidence type="ECO:0000256" key="3">
    <source>
        <dbReference type="ARBA" id="ARBA00022917"/>
    </source>
</evidence>